<evidence type="ECO:0000256" key="1">
    <source>
        <dbReference type="ARBA" id="ARBA00022490"/>
    </source>
</evidence>
<feature type="domain" description="Mur ligase N-terminal catalytic" evidence="12">
    <location>
        <begin position="25"/>
        <end position="91"/>
    </location>
</feature>
<dbReference type="Proteomes" id="UP000315901">
    <property type="component" value="Unassembled WGS sequence"/>
</dbReference>
<keyword evidence="4 10" id="KW-0547">Nucleotide-binding</keyword>
<dbReference type="AlphaFoldDB" id="A0A501WU89"/>
<dbReference type="InterPro" id="IPR036615">
    <property type="entry name" value="Mur_ligase_C_dom_sf"/>
</dbReference>
<dbReference type="InterPro" id="IPR005863">
    <property type="entry name" value="UDP-N-AcMur_synth"/>
</dbReference>
<feature type="binding site" evidence="10">
    <location>
        <begin position="107"/>
        <end position="113"/>
    </location>
    <ligand>
        <name>ATP</name>
        <dbReference type="ChEBI" id="CHEBI:30616"/>
    </ligand>
</feature>
<dbReference type="EMBL" id="VFRR01000013">
    <property type="protein sequence ID" value="TPE51980.1"/>
    <property type="molecule type" value="Genomic_DNA"/>
</dbReference>
<evidence type="ECO:0000256" key="5">
    <source>
        <dbReference type="ARBA" id="ARBA00022840"/>
    </source>
</evidence>
<evidence type="ECO:0000313" key="15">
    <source>
        <dbReference type="EMBL" id="TPE51980.1"/>
    </source>
</evidence>
<dbReference type="GO" id="GO:0008766">
    <property type="term" value="F:UDP-N-acetylmuramoylalanyl-D-glutamyl-2,6-diaminopimelate-D-alanyl-D-alanine ligase activity"/>
    <property type="evidence" value="ECO:0007669"/>
    <property type="project" value="RHEA"/>
</dbReference>
<dbReference type="Gene3D" id="3.90.190.20">
    <property type="entry name" value="Mur ligase, C-terminal domain"/>
    <property type="match status" value="1"/>
</dbReference>
<evidence type="ECO:0000256" key="8">
    <source>
        <dbReference type="ARBA" id="ARBA00023306"/>
    </source>
</evidence>
<dbReference type="NCBIfam" id="TIGR01143">
    <property type="entry name" value="murF"/>
    <property type="match status" value="1"/>
</dbReference>
<dbReference type="GO" id="GO:0047480">
    <property type="term" value="F:UDP-N-acetylmuramoyl-tripeptide-D-alanyl-D-alanine ligase activity"/>
    <property type="evidence" value="ECO:0007669"/>
    <property type="project" value="UniProtKB-UniRule"/>
</dbReference>
<dbReference type="GO" id="GO:0071555">
    <property type="term" value="P:cell wall organization"/>
    <property type="evidence" value="ECO:0007669"/>
    <property type="project" value="UniProtKB-KW"/>
</dbReference>
<keyword evidence="5 10" id="KW-0067">ATP-binding</keyword>
<keyword evidence="7 10" id="KW-0573">Peptidoglycan synthesis</keyword>
<evidence type="ECO:0000256" key="11">
    <source>
        <dbReference type="RuleBase" id="RU004136"/>
    </source>
</evidence>
<dbReference type="GO" id="GO:0005737">
    <property type="term" value="C:cytoplasm"/>
    <property type="evidence" value="ECO:0007669"/>
    <property type="project" value="UniProtKB-SubCell"/>
</dbReference>
<dbReference type="Gene3D" id="3.40.1190.10">
    <property type="entry name" value="Mur-like, catalytic domain"/>
    <property type="match status" value="1"/>
</dbReference>
<comment type="caution">
    <text evidence="15">The sequence shown here is derived from an EMBL/GenBank/DDBJ whole genome shotgun (WGS) entry which is preliminary data.</text>
</comment>
<comment type="similarity">
    <text evidence="10">Belongs to the MurCDEF family. MurF subfamily.</text>
</comment>
<evidence type="ECO:0000256" key="4">
    <source>
        <dbReference type="ARBA" id="ARBA00022741"/>
    </source>
</evidence>
<dbReference type="HAMAP" id="MF_02019">
    <property type="entry name" value="MurF"/>
    <property type="match status" value="1"/>
</dbReference>
<dbReference type="GO" id="GO:0051301">
    <property type="term" value="P:cell division"/>
    <property type="evidence" value="ECO:0007669"/>
    <property type="project" value="UniProtKB-KW"/>
</dbReference>
<accession>A0A501WU89</accession>
<dbReference type="Gene3D" id="3.40.1390.10">
    <property type="entry name" value="MurE/MurF, N-terminal domain"/>
    <property type="match status" value="1"/>
</dbReference>
<evidence type="ECO:0000256" key="2">
    <source>
        <dbReference type="ARBA" id="ARBA00022598"/>
    </source>
</evidence>
<dbReference type="InterPro" id="IPR013221">
    <property type="entry name" value="Mur_ligase_cen"/>
</dbReference>
<dbReference type="SUPFAM" id="SSF53623">
    <property type="entry name" value="MurD-like peptide ligases, catalytic domain"/>
    <property type="match status" value="1"/>
</dbReference>
<proteinExistence type="inferred from homology"/>
<comment type="subcellular location">
    <subcellularLocation>
        <location evidence="10 11">Cytoplasm</location>
    </subcellularLocation>
</comment>
<gene>
    <name evidence="10" type="primary">murF</name>
    <name evidence="15" type="ORF">FJM67_08385</name>
</gene>
<dbReference type="GO" id="GO:0005524">
    <property type="term" value="F:ATP binding"/>
    <property type="evidence" value="ECO:0007669"/>
    <property type="project" value="UniProtKB-UniRule"/>
</dbReference>
<evidence type="ECO:0000313" key="16">
    <source>
        <dbReference type="Proteomes" id="UP000315901"/>
    </source>
</evidence>
<dbReference type="Pfam" id="PF08245">
    <property type="entry name" value="Mur_ligase_M"/>
    <property type="match status" value="1"/>
</dbReference>
<comment type="function">
    <text evidence="10 11">Involved in cell wall formation. Catalyzes the final step in the synthesis of UDP-N-acetylmuramoyl-pentapeptide, the precursor of murein.</text>
</comment>
<dbReference type="GO" id="GO:0008360">
    <property type="term" value="P:regulation of cell shape"/>
    <property type="evidence" value="ECO:0007669"/>
    <property type="project" value="UniProtKB-KW"/>
</dbReference>
<organism evidence="15 16">
    <name type="scientific">Maribrevibacterium harenarium</name>
    <dbReference type="NCBI Taxonomy" id="2589817"/>
    <lineage>
        <taxon>Bacteria</taxon>
        <taxon>Pseudomonadati</taxon>
        <taxon>Pseudomonadota</taxon>
        <taxon>Gammaproteobacteria</taxon>
        <taxon>Oceanospirillales</taxon>
        <taxon>Oceanospirillaceae</taxon>
        <taxon>Maribrevibacterium</taxon>
    </lineage>
</organism>
<dbReference type="GO" id="GO:0009252">
    <property type="term" value="P:peptidoglycan biosynthetic process"/>
    <property type="evidence" value="ECO:0007669"/>
    <property type="project" value="UniProtKB-UniRule"/>
</dbReference>
<comment type="pathway">
    <text evidence="10 11">Cell wall biogenesis; peptidoglycan biosynthesis.</text>
</comment>
<dbReference type="InterPro" id="IPR004101">
    <property type="entry name" value="Mur_ligase_C"/>
</dbReference>
<evidence type="ECO:0000256" key="6">
    <source>
        <dbReference type="ARBA" id="ARBA00022960"/>
    </source>
</evidence>
<comment type="catalytic activity">
    <reaction evidence="10 11">
        <text>D-alanyl-D-alanine + UDP-N-acetyl-alpha-D-muramoyl-L-alanyl-gamma-D-glutamyl-meso-2,6-diaminopimelate + ATP = UDP-N-acetyl-alpha-D-muramoyl-L-alanyl-gamma-D-glutamyl-meso-2,6-diaminopimeloyl-D-alanyl-D-alanine + ADP + phosphate + H(+)</text>
        <dbReference type="Rhea" id="RHEA:28374"/>
        <dbReference type="ChEBI" id="CHEBI:15378"/>
        <dbReference type="ChEBI" id="CHEBI:30616"/>
        <dbReference type="ChEBI" id="CHEBI:43474"/>
        <dbReference type="ChEBI" id="CHEBI:57822"/>
        <dbReference type="ChEBI" id="CHEBI:61386"/>
        <dbReference type="ChEBI" id="CHEBI:83905"/>
        <dbReference type="ChEBI" id="CHEBI:456216"/>
        <dbReference type="EC" id="6.3.2.10"/>
    </reaction>
</comment>
<dbReference type="EC" id="6.3.2.10" evidence="10 11"/>
<dbReference type="SUPFAM" id="SSF63418">
    <property type="entry name" value="MurE/MurF N-terminal domain"/>
    <property type="match status" value="1"/>
</dbReference>
<keyword evidence="2 10" id="KW-0436">Ligase</keyword>
<reference evidence="15 16" key="1">
    <citation type="submission" date="2019-06" db="EMBL/GenBank/DDBJ databases">
        <title>A novel bacterium of genus Marinomonas, isolated from coastal sand.</title>
        <authorList>
            <person name="Huang H."/>
            <person name="Mo K."/>
            <person name="Hu Y."/>
        </authorList>
    </citation>
    <scope>NUCLEOTIDE SEQUENCE [LARGE SCALE GENOMIC DNA]</scope>
    <source>
        <strain evidence="15 16">HB171799</strain>
    </source>
</reference>
<evidence type="ECO:0000256" key="7">
    <source>
        <dbReference type="ARBA" id="ARBA00022984"/>
    </source>
</evidence>
<keyword evidence="3 10" id="KW-0132">Cell division</keyword>
<dbReference type="InterPro" id="IPR036565">
    <property type="entry name" value="Mur-like_cat_sf"/>
</dbReference>
<dbReference type="InterPro" id="IPR000713">
    <property type="entry name" value="Mur_ligase_N"/>
</dbReference>
<keyword evidence="6 10" id="KW-0133">Cell shape</keyword>
<dbReference type="PANTHER" id="PTHR43024">
    <property type="entry name" value="UDP-N-ACETYLMURAMOYL-TRIPEPTIDE--D-ALANYL-D-ALANINE LIGASE"/>
    <property type="match status" value="1"/>
</dbReference>
<protein>
    <recommendedName>
        <fullName evidence="10 11">UDP-N-acetylmuramoyl-tripeptide--D-alanyl-D-alanine ligase</fullName>
        <ecNumber evidence="10 11">6.3.2.10</ecNumber>
    </recommendedName>
    <alternativeName>
        <fullName evidence="10">D-alanyl-D-alanine-adding enzyme</fullName>
    </alternativeName>
</protein>
<evidence type="ECO:0000259" key="14">
    <source>
        <dbReference type="Pfam" id="PF08245"/>
    </source>
</evidence>
<evidence type="ECO:0000259" key="12">
    <source>
        <dbReference type="Pfam" id="PF01225"/>
    </source>
</evidence>
<keyword evidence="16" id="KW-1185">Reference proteome</keyword>
<sequence>MLVTLSLERVAQICHGRLVGADAIISSIETDTRGELTGALFVALSGEHFDGHAFVEQAMVAGAVAVLVERPVNVSTYVLVADTREAYGLLANHIRQQFQGPVVAITGSNGKTSVKDWLAATLAHFVPTLKTQANLNNQIGVPKTLLGLSAQHGAAVIEAGTSFPGEIPKLGRYIQADIVILTNASGSHLAGFGSTRGIAEEKGALISTAKPDATIILNADDPHFSYWVALAGERRVWSFSFVQDSGATLICQDAKFFPNHSDVTLLLNGHSIPLRLQRPGRHQVANAMAVCLAMLAQGYDLAEFLSHLSVPAQVPGRMEMLTTKTGALLVNDCYNASPKSVEAAIDVLALQAGTSWLVLGALGELGEQEAEIHAALGRYAAQQGIQHMLTLGPVAAIAAQAFAQESKAGRAQSCATKAEIITFLADLDQHNAVLVKGSRSAKMEEIVQQLVSQEPI</sequence>
<dbReference type="RefSeq" id="WP_140588388.1">
    <property type="nucleotide sequence ID" value="NZ_VFRR01000013.1"/>
</dbReference>
<feature type="domain" description="Mur ligase C-terminal" evidence="13">
    <location>
        <begin position="316"/>
        <end position="439"/>
    </location>
</feature>
<dbReference type="SUPFAM" id="SSF53244">
    <property type="entry name" value="MurD-like peptide ligases, peptide-binding domain"/>
    <property type="match status" value="1"/>
</dbReference>
<keyword evidence="8 10" id="KW-0131">Cell cycle</keyword>
<dbReference type="InterPro" id="IPR035911">
    <property type="entry name" value="MurE/MurF_N"/>
</dbReference>
<evidence type="ECO:0000256" key="9">
    <source>
        <dbReference type="ARBA" id="ARBA00023316"/>
    </source>
</evidence>
<dbReference type="PANTHER" id="PTHR43024:SF1">
    <property type="entry name" value="UDP-N-ACETYLMURAMOYL-TRIPEPTIDE--D-ALANYL-D-ALANINE LIGASE"/>
    <property type="match status" value="1"/>
</dbReference>
<dbReference type="InterPro" id="IPR051046">
    <property type="entry name" value="MurCDEF_CellWall_CoF430Synth"/>
</dbReference>
<evidence type="ECO:0000256" key="3">
    <source>
        <dbReference type="ARBA" id="ARBA00022618"/>
    </source>
</evidence>
<dbReference type="OrthoDB" id="9801978at2"/>
<name>A0A501WU89_9GAMM</name>
<dbReference type="UniPathway" id="UPA00219"/>
<dbReference type="Pfam" id="PF01225">
    <property type="entry name" value="Mur_ligase"/>
    <property type="match status" value="1"/>
</dbReference>
<dbReference type="Pfam" id="PF02875">
    <property type="entry name" value="Mur_ligase_C"/>
    <property type="match status" value="1"/>
</dbReference>
<keyword evidence="1 10" id="KW-0963">Cytoplasm</keyword>
<evidence type="ECO:0000259" key="13">
    <source>
        <dbReference type="Pfam" id="PF02875"/>
    </source>
</evidence>
<evidence type="ECO:0000256" key="10">
    <source>
        <dbReference type="HAMAP-Rule" id="MF_02019"/>
    </source>
</evidence>
<keyword evidence="9 10" id="KW-0961">Cell wall biogenesis/degradation</keyword>
<feature type="domain" description="Mur ligase central" evidence="14">
    <location>
        <begin position="105"/>
        <end position="293"/>
    </location>
</feature>